<dbReference type="InterPro" id="IPR003789">
    <property type="entry name" value="Asn/Gln_tRNA_amidoTrase-B-like"/>
</dbReference>
<dbReference type="EMBL" id="NMVJ01000006">
    <property type="protein sequence ID" value="OYN91089.1"/>
    <property type="molecule type" value="Genomic_DNA"/>
</dbReference>
<dbReference type="PANTHER" id="PTHR28055">
    <property type="entry name" value="ALTERED INHERITANCE OF MITOCHONDRIA PROTEIN 41, MITOCHONDRIAL"/>
    <property type="match status" value="1"/>
</dbReference>
<gene>
    <name evidence="2" type="ORF">CGZ91_06420</name>
</gene>
<keyword evidence="3" id="KW-1185">Reference proteome</keyword>
<dbReference type="AlphaFoldDB" id="A0A255EHT3"/>
<keyword evidence="2" id="KW-0808">Transferase</keyword>
<comment type="caution">
    <text evidence="2">The sequence shown here is derived from an EMBL/GenBank/DDBJ whole genome shotgun (WGS) entry which is preliminary data.</text>
</comment>
<sequence>MRDRGHNGDVTRPAATGPRRRASSIRAGQTKGQAVALKDQIRTDMTKAMKERDKEKLAAVRMLMAAIGTAETEGSAHELSDDEVLELVSREVKKRREAAEAFASGGRDQSAAAELTEAKVLSAYLPAQLSDDEIEQIVALAVAGVADQTGEKPGMRQMGQVMKAANAQVAGRAEGARVAAAVKSALA</sequence>
<evidence type="ECO:0000256" key="1">
    <source>
        <dbReference type="SAM" id="MobiDB-lite"/>
    </source>
</evidence>
<dbReference type="Gene3D" id="1.10.1510.10">
    <property type="entry name" value="Uncharacterised protein YqeY/AIM41 PF09424, N-terminal domain"/>
    <property type="match status" value="1"/>
</dbReference>
<dbReference type="InterPro" id="IPR023168">
    <property type="entry name" value="GatB_Yqey_C_2"/>
</dbReference>
<feature type="region of interest" description="Disordered" evidence="1">
    <location>
        <begin position="1"/>
        <end position="35"/>
    </location>
</feature>
<dbReference type="SUPFAM" id="SSF89095">
    <property type="entry name" value="GatB/YqeY motif"/>
    <property type="match status" value="1"/>
</dbReference>
<protein>
    <submittedName>
        <fullName evidence="2">Glutamyl-tRNA amidotransferase</fullName>
    </submittedName>
</protein>
<evidence type="ECO:0000313" key="2">
    <source>
        <dbReference type="EMBL" id="OYN91089.1"/>
    </source>
</evidence>
<dbReference type="Proteomes" id="UP000216300">
    <property type="component" value="Unassembled WGS sequence"/>
</dbReference>
<dbReference type="Gene3D" id="1.10.10.410">
    <property type="match status" value="1"/>
</dbReference>
<evidence type="ECO:0000313" key="3">
    <source>
        <dbReference type="Proteomes" id="UP000216300"/>
    </source>
</evidence>
<accession>A0A255EHT3</accession>
<organism evidence="2 3">
    <name type="scientific">Parenemella sanctibonifatiensis</name>
    <dbReference type="NCBI Taxonomy" id="2016505"/>
    <lineage>
        <taxon>Bacteria</taxon>
        <taxon>Bacillati</taxon>
        <taxon>Actinomycetota</taxon>
        <taxon>Actinomycetes</taxon>
        <taxon>Propionibacteriales</taxon>
        <taxon>Propionibacteriaceae</taxon>
        <taxon>Parenemella</taxon>
    </lineage>
</organism>
<dbReference type="Pfam" id="PF09424">
    <property type="entry name" value="YqeY"/>
    <property type="match status" value="1"/>
</dbReference>
<dbReference type="InterPro" id="IPR042184">
    <property type="entry name" value="YqeY/Aim41_N"/>
</dbReference>
<dbReference type="GO" id="GO:0016740">
    <property type="term" value="F:transferase activity"/>
    <property type="evidence" value="ECO:0007669"/>
    <property type="project" value="UniProtKB-KW"/>
</dbReference>
<name>A0A255EHT3_9ACTN</name>
<dbReference type="GO" id="GO:0016884">
    <property type="term" value="F:carbon-nitrogen ligase activity, with glutamine as amido-N-donor"/>
    <property type="evidence" value="ECO:0007669"/>
    <property type="project" value="InterPro"/>
</dbReference>
<proteinExistence type="predicted"/>
<dbReference type="OrthoDB" id="5244551at2"/>
<reference evidence="2 3" key="1">
    <citation type="submission" date="2017-07" db="EMBL/GenBank/DDBJ databases">
        <title>Draft whole genome sequences of clinical Proprionibacteriaceae strains.</title>
        <authorList>
            <person name="Bernier A.-M."/>
            <person name="Bernard K."/>
            <person name="Domingo M.-C."/>
        </authorList>
    </citation>
    <scope>NUCLEOTIDE SEQUENCE [LARGE SCALE GENOMIC DNA]</scope>
    <source>
        <strain evidence="2 3">NML 150081</strain>
    </source>
</reference>
<dbReference type="PANTHER" id="PTHR28055:SF1">
    <property type="entry name" value="ALTERED INHERITANCE OF MITOCHONDRIA PROTEIN 41, MITOCHONDRIAL"/>
    <property type="match status" value="1"/>
</dbReference>
<dbReference type="InterPro" id="IPR019004">
    <property type="entry name" value="YqeY/Aim41"/>
</dbReference>